<dbReference type="AlphaFoldDB" id="A0A0A9F0F4"/>
<organism evidence="1">
    <name type="scientific">Arundo donax</name>
    <name type="common">Giant reed</name>
    <name type="synonym">Donax arundinaceus</name>
    <dbReference type="NCBI Taxonomy" id="35708"/>
    <lineage>
        <taxon>Eukaryota</taxon>
        <taxon>Viridiplantae</taxon>
        <taxon>Streptophyta</taxon>
        <taxon>Embryophyta</taxon>
        <taxon>Tracheophyta</taxon>
        <taxon>Spermatophyta</taxon>
        <taxon>Magnoliopsida</taxon>
        <taxon>Liliopsida</taxon>
        <taxon>Poales</taxon>
        <taxon>Poaceae</taxon>
        <taxon>PACMAD clade</taxon>
        <taxon>Arundinoideae</taxon>
        <taxon>Arundineae</taxon>
        <taxon>Arundo</taxon>
    </lineage>
</organism>
<protein>
    <submittedName>
        <fullName evidence="1">Uncharacterized protein</fullName>
    </submittedName>
</protein>
<dbReference type="EMBL" id="GBRH01193212">
    <property type="protein sequence ID" value="JAE04684.1"/>
    <property type="molecule type" value="Transcribed_RNA"/>
</dbReference>
<reference evidence="1" key="2">
    <citation type="journal article" date="2015" name="Data Brief">
        <title>Shoot transcriptome of the giant reed, Arundo donax.</title>
        <authorList>
            <person name="Barrero R.A."/>
            <person name="Guerrero F.D."/>
            <person name="Moolhuijzen P."/>
            <person name="Goolsby J.A."/>
            <person name="Tidwell J."/>
            <person name="Bellgard S.E."/>
            <person name="Bellgard M.I."/>
        </authorList>
    </citation>
    <scope>NUCLEOTIDE SEQUENCE</scope>
    <source>
        <tissue evidence="1">Shoot tissue taken approximately 20 cm above the soil surface</tissue>
    </source>
</reference>
<name>A0A0A9F0F4_ARUDO</name>
<sequence length="50" mass="5520">MSPARAVGSHPQLSNPVWTYPWTWMLDITILLVVQTQSCMCATGNGAWLS</sequence>
<reference evidence="1" key="1">
    <citation type="submission" date="2014-09" db="EMBL/GenBank/DDBJ databases">
        <authorList>
            <person name="Magalhaes I.L.F."/>
            <person name="Oliveira U."/>
            <person name="Santos F.R."/>
            <person name="Vidigal T.H.D.A."/>
            <person name="Brescovit A.D."/>
            <person name="Santos A.J."/>
        </authorList>
    </citation>
    <scope>NUCLEOTIDE SEQUENCE</scope>
    <source>
        <tissue evidence="1">Shoot tissue taken approximately 20 cm above the soil surface</tissue>
    </source>
</reference>
<evidence type="ECO:0000313" key="1">
    <source>
        <dbReference type="EMBL" id="JAE04684.1"/>
    </source>
</evidence>
<accession>A0A0A9F0F4</accession>
<proteinExistence type="predicted"/>